<dbReference type="PANTHER" id="PTHR38813:SF1">
    <property type="entry name" value="TOXIN RELE1-RELATED"/>
    <property type="match status" value="1"/>
</dbReference>
<dbReference type="STRING" id="1354304.XPG1_0356"/>
<evidence type="ECO:0000313" key="2">
    <source>
        <dbReference type="EMBL" id="CDG20011.1"/>
    </source>
</evidence>
<evidence type="ECO:0000313" key="3">
    <source>
        <dbReference type="Proteomes" id="UP000032735"/>
    </source>
</evidence>
<dbReference type="Proteomes" id="UP000032735">
    <property type="component" value="Chromosome"/>
</dbReference>
<evidence type="ECO:0000256" key="1">
    <source>
        <dbReference type="ARBA" id="ARBA00022649"/>
    </source>
</evidence>
<gene>
    <name evidence="2" type="ORF">XPG1_0356</name>
</gene>
<dbReference type="SUPFAM" id="SSF143011">
    <property type="entry name" value="RelE-like"/>
    <property type="match status" value="1"/>
</dbReference>
<proteinExistence type="predicted"/>
<keyword evidence="1" id="KW-1277">Toxin-antitoxin system</keyword>
<accession>A0A068QZ99</accession>
<dbReference type="EMBL" id="FO704551">
    <property type="protein sequence ID" value="CDG20011.1"/>
    <property type="molecule type" value="Genomic_DNA"/>
</dbReference>
<protein>
    <submittedName>
        <fullName evidence="2">RelE-like protein (RelBE toxin-antitoxin system)</fullName>
    </submittedName>
</protein>
<dbReference type="Gene3D" id="3.30.2310.20">
    <property type="entry name" value="RelE-like"/>
    <property type="match status" value="1"/>
</dbReference>
<reference evidence="2 3" key="1">
    <citation type="submission" date="2013-07" db="EMBL/GenBank/DDBJ databases">
        <authorList>
            <person name="Genoscope - CEA"/>
        </authorList>
    </citation>
    <scope>NUCLEOTIDE SEQUENCE [LARGE SCALE GENOMIC DNA]</scope>
    <source>
        <strain evidence="2 3">G6</strain>
    </source>
</reference>
<dbReference type="RefSeq" id="WP_045957532.1">
    <property type="nucleotide sequence ID" value="NZ_FO704551.1"/>
</dbReference>
<sequence length="86" mass="10069">MVKVIWSKAATKQLIRIDSRYQKAIKNKVSQLTGFPLVDLDIKKLTGTEAQYRLRVGDYRILFELSGKEPKILEVQEVKRRQTKTY</sequence>
<dbReference type="KEGG" id="xpo:XPG1_0356"/>
<dbReference type="Pfam" id="PF05016">
    <property type="entry name" value="ParE_toxin"/>
    <property type="match status" value="1"/>
</dbReference>
<dbReference type="InterPro" id="IPR035093">
    <property type="entry name" value="RelE/ParE_toxin_dom_sf"/>
</dbReference>
<organism evidence="2 3">
    <name type="scientific">Xenorhabdus poinarii G6</name>
    <dbReference type="NCBI Taxonomy" id="1354304"/>
    <lineage>
        <taxon>Bacteria</taxon>
        <taxon>Pseudomonadati</taxon>
        <taxon>Pseudomonadota</taxon>
        <taxon>Gammaproteobacteria</taxon>
        <taxon>Enterobacterales</taxon>
        <taxon>Morganellaceae</taxon>
        <taxon>Xenorhabdus</taxon>
    </lineage>
</organism>
<dbReference type="OrthoDB" id="5570653at2"/>
<keyword evidence="3" id="KW-1185">Reference proteome</keyword>
<dbReference type="PANTHER" id="PTHR38813">
    <property type="match status" value="1"/>
</dbReference>
<dbReference type="InterPro" id="IPR007712">
    <property type="entry name" value="RelE/ParE_toxin"/>
</dbReference>
<dbReference type="AlphaFoldDB" id="A0A068QZ99"/>
<dbReference type="InterPro" id="IPR052747">
    <property type="entry name" value="TA_system_RelE_toxin"/>
</dbReference>
<name>A0A068QZ99_9GAMM</name>
<dbReference type="HOGENOM" id="CLU_155761_6_4_6"/>